<feature type="transmembrane region" description="Helical" evidence="3">
    <location>
        <begin position="82"/>
        <end position="103"/>
    </location>
</feature>
<feature type="transmembrane region" description="Helical" evidence="3">
    <location>
        <begin position="353"/>
        <end position="373"/>
    </location>
</feature>
<dbReference type="EMBL" id="KN834845">
    <property type="protein sequence ID" value="KIK52303.1"/>
    <property type="molecule type" value="Genomic_DNA"/>
</dbReference>
<proteinExistence type="inferred from homology"/>
<feature type="transmembrane region" description="Helical" evidence="3">
    <location>
        <begin position="180"/>
        <end position="200"/>
    </location>
</feature>
<dbReference type="InterPro" id="IPR036259">
    <property type="entry name" value="MFS_trans_sf"/>
</dbReference>
<evidence type="ECO:0000256" key="2">
    <source>
        <dbReference type="ARBA" id="ARBA00006727"/>
    </source>
</evidence>
<feature type="transmembrane region" description="Helical" evidence="3">
    <location>
        <begin position="123"/>
        <end position="144"/>
    </location>
</feature>
<reference evidence="5 6" key="1">
    <citation type="submission" date="2014-04" db="EMBL/GenBank/DDBJ databases">
        <title>Evolutionary Origins and Diversification of the Mycorrhizal Mutualists.</title>
        <authorList>
            <consortium name="DOE Joint Genome Institute"/>
            <consortium name="Mycorrhizal Genomics Consortium"/>
            <person name="Kohler A."/>
            <person name="Kuo A."/>
            <person name="Nagy L.G."/>
            <person name="Floudas D."/>
            <person name="Copeland A."/>
            <person name="Barry K.W."/>
            <person name="Cichocki N."/>
            <person name="Veneault-Fourrey C."/>
            <person name="LaButti K."/>
            <person name="Lindquist E.A."/>
            <person name="Lipzen A."/>
            <person name="Lundell T."/>
            <person name="Morin E."/>
            <person name="Murat C."/>
            <person name="Riley R."/>
            <person name="Ohm R."/>
            <person name="Sun H."/>
            <person name="Tunlid A."/>
            <person name="Henrissat B."/>
            <person name="Grigoriev I.V."/>
            <person name="Hibbett D.S."/>
            <person name="Martin F."/>
        </authorList>
    </citation>
    <scope>NUCLEOTIDE SEQUENCE [LARGE SCALE GENOMIC DNA]</scope>
    <source>
        <strain evidence="5 6">FD-317 M1</strain>
    </source>
</reference>
<dbReference type="PROSITE" id="PS50850">
    <property type="entry name" value="MFS"/>
    <property type="match status" value="1"/>
</dbReference>
<dbReference type="Gene3D" id="1.20.1250.20">
    <property type="entry name" value="MFS general substrate transporter like domains"/>
    <property type="match status" value="2"/>
</dbReference>
<keyword evidence="3" id="KW-0812">Transmembrane</keyword>
<sequence>MNTSIKAPSSIELATIPSFPSALYDDQETPQIVNTSNSSQLNLHEYGISTFPLTATSSQAPMVENVPENAVSLPPMDGGFHAWAYLVSAWCMTLLTWSLPFSYGIFLNFYTSDPDFERYPSSSLALVGSLCNGILYLTSPIILLIINRYPRYKKNAIILGVVLCVSGLLGAAFARTISHLIITQGIMFSIGGSLVYYPMSTYFFEWFWVKRGIANGVMTSGTGVGGIVIPFVVESLLENYGRRAALSSLAIAFFLLAVPCLPFIKPRVPIAQVVDVRSINMKFLTRSPFWILFIANLVQGLGSFLPSLYLPTFASDLNLSTTSGTLAISLFNGASALGLVFLGWLSDAFDVQWSILISSVGSALAVFLLWGFARSFAPLLVFACVYGFLGPSWTALWPRFVATSDRDPDPRQASTLMGTFIAGRGIGSVLSAPIASGLLSHPWYLKGKANSVYGFQGYGPLIAFTGITLLTSSLGSGYRFLERKRVHQIDTEI</sequence>
<feature type="transmembrane region" description="Helical" evidence="3">
    <location>
        <begin position="325"/>
        <end position="346"/>
    </location>
</feature>
<dbReference type="InterPro" id="IPR011701">
    <property type="entry name" value="MFS"/>
</dbReference>
<keyword evidence="3" id="KW-1133">Transmembrane helix</keyword>
<evidence type="ECO:0000313" key="5">
    <source>
        <dbReference type="EMBL" id="KIK52303.1"/>
    </source>
</evidence>
<gene>
    <name evidence="5" type="ORF">GYMLUDRAFT_970230</name>
</gene>
<feature type="transmembrane region" description="Helical" evidence="3">
    <location>
        <begin position="245"/>
        <end position="264"/>
    </location>
</feature>
<dbReference type="HOGENOM" id="CLU_001265_1_2_1"/>
<dbReference type="GO" id="GO:0016020">
    <property type="term" value="C:membrane"/>
    <property type="evidence" value="ECO:0007669"/>
    <property type="project" value="UniProtKB-SubCell"/>
</dbReference>
<dbReference type="Pfam" id="PF07690">
    <property type="entry name" value="MFS_1"/>
    <property type="match status" value="1"/>
</dbReference>
<accession>A0A0D0CBN0</accession>
<dbReference type="PANTHER" id="PTHR11360">
    <property type="entry name" value="MONOCARBOXYLATE TRANSPORTER"/>
    <property type="match status" value="1"/>
</dbReference>
<feature type="transmembrane region" description="Helical" evidence="3">
    <location>
        <begin position="284"/>
        <end position="305"/>
    </location>
</feature>
<evidence type="ECO:0000256" key="3">
    <source>
        <dbReference type="SAM" id="Phobius"/>
    </source>
</evidence>
<dbReference type="PANTHER" id="PTHR11360:SF287">
    <property type="entry name" value="MFS MONOCARBOXYLATE TRANSPORTER"/>
    <property type="match status" value="1"/>
</dbReference>
<dbReference type="InterPro" id="IPR050327">
    <property type="entry name" value="Proton-linked_MCT"/>
</dbReference>
<comment type="subcellular location">
    <subcellularLocation>
        <location evidence="1">Membrane</location>
        <topology evidence="1">Multi-pass membrane protein</topology>
    </subcellularLocation>
</comment>
<evidence type="ECO:0000313" key="6">
    <source>
        <dbReference type="Proteomes" id="UP000053593"/>
    </source>
</evidence>
<evidence type="ECO:0000256" key="1">
    <source>
        <dbReference type="ARBA" id="ARBA00004141"/>
    </source>
</evidence>
<keyword evidence="6" id="KW-1185">Reference proteome</keyword>
<dbReference type="Proteomes" id="UP000053593">
    <property type="component" value="Unassembled WGS sequence"/>
</dbReference>
<feature type="transmembrane region" description="Helical" evidence="3">
    <location>
        <begin position="455"/>
        <end position="475"/>
    </location>
</feature>
<dbReference type="InterPro" id="IPR020846">
    <property type="entry name" value="MFS_dom"/>
</dbReference>
<feature type="transmembrane region" description="Helical" evidence="3">
    <location>
        <begin position="413"/>
        <end position="435"/>
    </location>
</feature>
<feature type="transmembrane region" description="Helical" evidence="3">
    <location>
        <begin position="212"/>
        <end position="233"/>
    </location>
</feature>
<dbReference type="GO" id="GO:0022857">
    <property type="term" value="F:transmembrane transporter activity"/>
    <property type="evidence" value="ECO:0007669"/>
    <property type="project" value="InterPro"/>
</dbReference>
<protein>
    <recommendedName>
        <fullName evidence="4">Major facilitator superfamily (MFS) profile domain-containing protein</fullName>
    </recommendedName>
</protein>
<feature type="transmembrane region" description="Helical" evidence="3">
    <location>
        <begin position="156"/>
        <end position="174"/>
    </location>
</feature>
<feature type="transmembrane region" description="Helical" evidence="3">
    <location>
        <begin position="379"/>
        <end position="401"/>
    </location>
</feature>
<comment type="similarity">
    <text evidence="2">Belongs to the major facilitator superfamily. Monocarboxylate porter (TC 2.A.1.13) family.</text>
</comment>
<feature type="domain" description="Major facilitator superfamily (MFS) profile" evidence="4">
    <location>
        <begin position="288"/>
        <end position="493"/>
    </location>
</feature>
<organism evidence="5 6">
    <name type="scientific">Collybiopsis luxurians FD-317 M1</name>
    <dbReference type="NCBI Taxonomy" id="944289"/>
    <lineage>
        <taxon>Eukaryota</taxon>
        <taxon>Fungi</taxon>
        <taxon>Dikarya</taxon>
        <taxon>Basidiomycota</taxon>
        <taxon>Agaricomycotina</taxon>
        <taxon>Agaricomycetes</taxon>
        <taxon>Agaricomycetidae</taxon>
        <taxon>Agaricales</taxon>
        <taxon>Marasmiineae</taxon>
        <taxon>Omphalotaceae</taxon>
        <taxon>Collybiopsis</taxon>
        <taxon>Collybiopsis luxurians</taxon>
    </lineage>
</organism>
<keyword evidence="3" id="KW-0472">Membrane</keyword>
<evidence type="ECO:0000259" key="4">
    <source>
        <dbReference type="PROSITE" id="PS50850"/>
    </source>
</evidence>
<name>A0A0D0CBN0_9AGAR</name>
<dbReference type="AlphaFoldDB" id="A0A0D0CBN0"/>
<dbReference type="OrthoDB" id="2213137at2759"/>
<dbReference type="SUPFAM" id="SSF103473">
    <property type="entry name" value="MFS general substrate transporter"/>
    <property type="match status" value="1"/>
</dbReference>